<accession>A0ABW1LAR5</accession>
<dbReference type="Proteomes" id="UP001596170">
    <property type="component" value="Unassembled WGS sequence"/>
</dbReference>
<dbReference type="EMBL" id="JBHSRI010000025">
    <property type="protein sequence ID" value="MFC6040523.1"/>
    <property type="molecule type" value="Genomic_DNA"/>
</dbReference>
<organism evidence="1 2">
    <name type="scientific">Paenisporosarcina macmurdoensis</name>
    <dbReference type="NCBI Taxonomy" id="212659"/>
    <lineage>
        <taxon>Bacteria</taxon>
        <taxon>Bacillati</taxon>
        <taxon>Bacillota</taxon>
        <taxon>Bacilli</taxon>
        <taxon>Bacillales</taxon>
        <taxon>Caryophanaceae</taxon>
        <taxon>Paenisporosarcina</taxon>
    </lineage>
</organism>
<gene>
    <name evidence="1" type="ORF">ACFPYN_13940</name>
</gene>
<dbReference type="RefSeq" id="WP_377735023.1">
    <property type="nucleotide sequence ID" value="NZ_JBHSRI010000025.1"/>
</dbReference>
<comment type="caution">
    <text evidence="1">The sequence shown here is derived from an EMBL/GenBank/DDBJ whole genome shotgun (WGS) entry which is preliminary data.</text>
</comment>
<protein>
    <recommendedName>
        <fullName evidence="3">DUF2004 domain-containing protein</fullName>
    </recommendedName>
</protein>
<name>A0ABW1LAR5_9BACL</name>
<evidence type="ECO:0000313" key="1">
    <source>
        <dbReference type="EMBL" id="MFC6040523.1"/>
    </source>
</evidence>
<keyword evidence="2" id="KW-1185">Reference proteome</keyword>
<evidence type="ECO:0000313" key="2">
    <source>
        <dbReference type="Proteomes" id="UP001596170"/>
    </source>
</evidence>
<sequence>MEELNWFVDTLENEFQVKMDRRQISYEGNELYLDEIDESLIPSEMFDSLPESLLFETMLYEDDIKTEWLGVIALHPKTNEWCLQVILKDGVVVLRKKAD</sequence>
<proteinExistence type="predicted"/>
<reference evidence="2" key="1">
    <citation type="journal article" date="2019" name="Int. J. Syst. Evol. Microbiol.">
        <title>The Global Catalogue of Microorganisms (GCM) 10K type strain sequencing project: providing services to taxonomists for standard genome sequencing and annotation.</title>
        <authorList>
            <consortium name="The Broad Institute Genomics Platform"/>
            <consortium name="The Broad Institute Genome Sequencing Center for Infectious Disease"/>
            <person name="Wu L."/>
            <person name="Ma J."/>
        </authorList>
    </citation>
    <scope>NUCLEOTIDE SEQUENCE [LARGE SCALE GENOMIC DNA]</scope>
    <source>
        <strain evidence="2">CCUG 54527</strain>
    </source>
</reference>
<evidence type="ECO:0008006" key="3">
    <source>
        <dbReference type="Google" id="ProtNLM"/>
    </source>
</evidence>